<dbReference type="SMART" id="SM00066">
    <property type="entry name" value="GAL4"/>
    <property type="match status" value="1"/>
</dbReference>
<dbReference type="Pfam" id="PF00172">
    <property type="entry name" value="Zn_clus"/>
    <property type="match status" value="1"/>
</dbReference>
<evidence type="ECO:0000256" key="3">
    <source>
        <dbReference type="ARBA" id="ARBA00023015"/>
    </source>
</evidence>
<accession>A0A0D2E3V7</accession>
<dbReference type="GO" id="GO:0000981">
    <property type="term" value="F:DNA-binding transcription factor activity, RNA polymerase II-specific"/>
    <property type="evidence" value="ECO:0007669"/>
    <property type="project" value="InterPro"/>
</dbReference>
<evidence type="ECO:0000256" key="1">
    <source>
        <dbReference type="ARBA" id="ARBA00022723"/>
    </source>
</evidence>
<keyword evidence="5" id="KW-0804">Transcription</keyword>
<name>A0A0D2E3V7_9EURO</name>
<dbReference type="HOGENOM" id="CLU_024655_0_0_1"/>
<evidence type="ECO:0000256" key="4">
    <source>
        <dbReference type="ARBA" id="ARBA00023125"/>
    </source>
</evidence>
<sequence length="428" mass="48362">MPAIPRQKACIACADSKRRCDKQLPGCQRCLDRDVDCVYPQPKRRRRDRAGRNSQVEGFSALQNYAGDDAVGSSLDLGDWGELGAADLDIPLSDVIIPYTATPWETVGSLSAQGVGLESPNISSTPCPWFLQNETWVMRHCNEEPACTTDIRLDPFIRTVEEMLQHWVSHGYNSFIHRRLYEKGMPTCLQDAFTTLAAYNGRTPAVTETILQIAEERSSALVRQSPPTAAGAQGIRAHLARVQALFVYEFIQLFDGSVRVRASAEQQLPTLRRWVTQMWEAVRQYRGEDRSLGHYPPQWTITEFDMEYDTASEMWQLWLLTESVRRSHIIINTITNVYQTMTKGWADCAGAVMFTARRGLWEAESAVKWFGLCCASPPLLVPSLQPGPLISQYAAEEFDDFAKMFWTFIVGTDKIQCWIDRSNKPSST</sequence>
<dbReference type="RefSeq" id="XP_013310019.1">
    <property type="nucleotide sequence ID" value="XM_013454565.1"/>
</dbReference>
<feature type="domain" description="Zn(2)-C6 fungal-type" evidence="7">
    <location>
        <begin position="9"/>
        <end position="39"/>
    </location>
</feature>
<evidence type="ECO:0000256" key="5">
    <source>
        <dbReference type="ARBA" id="ARBA00023163"/>
    </source>
</evidence>
<dbReference type="SUPFAM" id="SSF57701">
    <property type="entry name" value="Zn2/Cys6 DNA-binding domain"/>
    <property type="match status" value="1"/>
</dbReference>
<keyword evidence="2" id="KW-0862">Zinc</keyword>
<dbReference type="Proteomes" id="UP000054342">
    <property type="component" value="Unassembled WGS sequence"/>
</dbReference>
<dbReference type="GO" id="GO:0003677">
    <property type="term" value="F:DNA binding"/>
    <property type="evidence" value="ECO:0007669"/>
    <property type="project" value="UniProtKB-KW"/>
</dbReference>
<dbReference type="PROSITE" id="PS50048">
    <property type="entry name" value="ZN2_CY6_FUNGAL_2"/>
    <property type="match status" value="1"/>
</dbReference>
<dbReference type="GO" id="GO:0008270">
    <property type="term" value="F:zinc ion binding"/>
    <property type="evidence" value="ECO:0007669"/>
    <property type="project" value="InterPro"/>
</dbReference>
<dbReference type="STRING" id="348802.A0A0D2E3V7"/>
<dbReference type="PANTHER" id="PTHR47660">
    <property type="entry name" value="TRANSCRIPTION FACTOR WITH C2H2 AND ZN(2)-CYS(6) DNA BINDING DOMAIN (EUROFUNG)-RELATED-RELATED"/>
    <property type="match status" value="1"/>
</dbReference>
<evidence type="ECO:0000256" key="6">
    <source>
        <dbReference type="ARBA" id="ARBA00023242"/>
    </source>
</evidence>
<dbReference type="OrthoDB" id="4160768at2759"/>
<dbReference type="GeneID" id="25333022"/>
<dbReference type="EMBL" id="KN847323">
    <property type="protein sequence ID" value="KIW49435.1"/>
    <property type="molecule type" value="Genomic_DNA"/>
</dbReference>
<dbReference type="InterPro" id="IPR001138">
    <property type="entry name" value="Zn2Cys6_DnaBD"/>
</dbReference>
<keyword evidence="1" id="KW-0479">Metal-binding</keyword>
<keyword evidence="3" id="KW-0805">Transcription regulation</keyword>
<protein>
    <recommendedName>
        <fullName evidence="7">Zn(2)-C6 fungal-type domain-containing protein</fullName>
    </recommendedName>
</protein>
<keyword evidence="9" id="KW-1185">Reference proteome</keyword>
<gene>
    <name evidence="8" type="ORF">PV05_11114</name>
</gene>
<proteinExistence type="predicted"/>
<dbReference type="PROSITE" id="PS00463">
    <property type="entry name" value="ZN2_CY6_FUNGAL_1"/>
    <property type="match status" value="1"/>
</dbReference>
<dbReference type="PRINTS" id="PR00755">
    <property type="entry name" value="AFLATOXINBRP"/>
</dbReference>
<keyword evidence="6" id="KW-0539">Nucleus</keyword>
<reference evidence="8 9" key="1">
    <citation type="submission" date="2015-01" db="EMBL/GenBank/DDBJ databases">
        <title>The Genome Sequence of Exophiala xenobiotica CBS118157.</title>
        <authorList>
            <consortium name="The Broad Institute Genomics Platform"/>
            <person name="Cuomo C."/>
            <person name="de Hoog S."/>
            <person name="Gorbushina A."/>
            <person name="Stielow B."/>
            <person name="Teixiera M."/>
            <person name="Abouelleil A."/>
            <person name="Chapman S.B."/>
            <person name="Priest M."/>
            <person name="Young S.K."/>
            <person name="Wortman J."/>
            <person name="Nusbaum C."/>
            <person name="Birren B."/>
        </authorList>
    </citation>
    <scope>NUCLEOTIDE SEQUENCE [LARGE SCALE GENOMIC DNA]</scope>
    <source>
        <strain evidence="8 9">CBS 118157</strain>
    </source>
</reference>
<dbReference type="Gene3D" id="4.10.240.10">
    <property type="entry name" value="Zn(2)-C6 fungal-type DNA-binding domain"/>
    <property type="match status" value="1"/>
</dbReference>
<dbReference type="InterPro" id="IPR036864">
    <property type="entry name" value="Zn2-C6_fun-type_DNA-bd_sf"/>
</dbReference>
<evidence type="ECO:0000313" key="9">
    <source>
        <dbReference type="Proteomes" id="UP000054342"/>
    </source>
</evidence>
<dbReference type="CDD" id="cd00067">
    <property type="entry name" value="GAL4"/>
    <property type="match status" value="1"/>
</dbReference>
<keyword evidence="4" id="KW-0238">DNA-binding</keyword>
<evidence type="ECO:0000259" key="7">
    <source>
        <dbReference type="PROSITE" id="PS50048"/>
    </source>
</evidence>
<dbReference type="AlphaFoldDB" id="A0A0D2E3V7"/>
<evidence type="ECO:0000256" key="2">
    <source>
        <dbReference type="ARBA" id="ARBA00022833"/>
    </source>
</evidence>
<organism evidence="8 9">
    <name type="scientific">Exophiala xenobiotica</name>
    <dbReference type="NCBI Taxonomy" id="348802"/>
    <lineage>
        <taxon>Eukaryota</taxon>
        <taxon>Fungi</taxon>
        <taxon>Dikarya</taxon>
        <taxon>Ascomycota</taxon>
        <taxon>Pezizomycotina</taxon>
        <taxon>Eurotiomycetes</taxon>
        <taxon>Chaetothyriomycetidae</taxon>
        <taxon>Chaetothyriales</taxon>
        <taxon>Herpotrichiellaceae</taxon>
        <taxon>Exophiala</taxon>
    </lineage>
</organism>
<evidence type="ECO:0000313" key="8">
    <source>
        <dbReference type="EMBL" id="KIW49435.1"/>
    </source>
</evidence>